<organism evidence="1 2">
    <name type="scientific">Henosepilachna vigintioctopunctata</name>
    <dbReference type="NCBI Taxonomy" id="420089"/>
    <lineage>
        <taxon>Eukaryota</taxon>
        <taxon>Metazoa</taxon>
        <taxon>Ecdysozoa</taxon>
        <taxon>Arthropoda</taxon>
        <taxon>Hexapoda</taxon>
        <taxon>Insecta</taxon>
        <taxon>Pterygota</taxon>
        <taxon>Neoptera</taxon>
        <taxon>Endopterygota</taxon>
        <taxon>Coleoptera</taxon>
        <taxon>Polyphaga</taxon>
        <taxon>Cucujiformia</taxon>
        <taxon>Coccinelloidea</taxon>
        <taxon>Coccinellidae</taxon>
        <taxon>Epilachninae</taxon>
        <taxon>Epilachnini</taxon>
        <taxon>Henosepilachna</taxon>
    </lineage>
</organism>
<evidence type="ECO:0000313" key="1">
    <source>
        <dbReference type="EMBL" id="KAK9892673.1"/>
    </source>
</evidence>
<gene>
    <name evidence="1" type="ORF">WA026_021526</name>
</gene>
<accession>A0AAW1VBU7</accession>
<evidence type="ECO:0000313" key="2">
    <source>
        <dbReference type="Proteomes" id="UP001431783"/>
    </source>
</evidence>
<dbReference type="AlphaFoldDB" id="A0AAW1VBU7"/>
<dbReference type="PANTHER" id="PTHR37162">
    <property type="entry name" value="HAT FAMILY DIMERISATION DOMAINCONTAINING PROTEIN-RELATED"/>
    <property type="match status" value="1"/>
</dbReference>
<name>A0AAW1VBU7_9CUCU</name>
<dbReference type="Proteomes" id="UP001431783">
    <property type="component" value="Unassembled WGS sequence"/>
</dbReference>
<protein>
    <recommendedName>
        <fullName evidence="3">DUF4371 domain-containing protein</fullName>
    </recommendedName>
</protein>
<proteinExistence type="predicted"/>
<keyword evidence="2" id="KW-1185">Reference proteome</keyword>
<dbReference type="PANTHER" id="PTHR37162:SF1">
    <property type="entry name" value="BED-TYPE DOMAIN-CONTAINING PROTEIN"/>
    <property type="match status" value="1"/>
</dbReference>
<dbReference type="EMBL" id="JARQZJ010000137">
    <property type="protein sequence ID" value="KAK9892673.1"/>
    <property type="molecule type" value="Genomic_DNA"/>
</dbReference>
<reference evidence="1 2" key="1">
    <citation type="submission" date="2023-03" db="EMBL/GenBank/DDBJ databases">
        <title>Genome insight into feeding habits of ladybird beetles.</title>
        <authorList>
            <person name="Li H.-S."/>
            <person name="Huang Y.-H."/>
            <person name="Pang H."/>
        </authorList>
    </citation>
    <scope>NUCLEOTIDE SEQUENCE [LARGE SCALE GENOMIC DNA]</scope>
    <source>
        <strain evidence="1">SYSU_2023b</strain>
        <tissue evidence="1">Whole body</tissue>
    </source>
</reference>
<comment type="caution">
    <text evidence="1">The sequence shown here is derived from an EMBL/GenBank/DDBJ whole genome shotgun (WGS) entry which is preliminary data.</text>
</comment>
<sequence>MARLVNTNYKVEDKFLTLIPITDGTAKVLYQKTIEYFNEKEIPYKRNMLGFASDGANVMFGGNNSMMTNLKNDIPNLFTMKCICHSFALCVSRACEKLPRGLENFCREVFNHIQNSPKRIELTEEEINKTKDILDAKEKKILSVDVNDERIHLPLMETYVGGMVPNIIRLKKDTQELDDDKLSNFYGKCKEFYIEA</sequence>
<evidence type="ECO:0008006" key="3">
    <source>
        <dbReference type="Google" id="ProtNLM"/>
    </source>
</evidence>